<keyword evidence="4" id="KW-1185">Reference proteome</keyword>
<feature type="non-terminal residue" evidence="3">
    <location>
        <position position="91"/>
    </location>
</feature>
<dbReference type="PROSITE" id="PS50011">
    <property type="entry name" value="PROTEIN_KINASE_DOM"/>
    <property type="match status" value="1"/>
</dbReference>
<feature type="domain" description="Protein kinase" evidence="2">
    <location>
        <begin position="22"/>
        <end position="91"/>
    </location>
</feature>
<dbReference type="InterPro" id="IPR017441">
    <property type="entry name" value="Protein_kinase_ATP_BS"/>
</dbReference>
<proteinExistence type="predicted"/>
<dbReference type="PROSITE" id="PS00107">
    <property type="entry name" value="PROTEIN_KINASE_ATP"/>
    <property type="match status" value="1"/>
</dbReference>
<evidence type="ECO:0000259" key="2">
    <source>
        <dbReference type="PROSITE" id="PS50011"/>
    </source>
</evidence>
<evidence type="ECO:0000313" key="3">
    <source>
        <dbReference type="EMBL" id="CAG8724581.1"/>
    </source>
</evidence>
<dbReference type="Proteomes" id="UP000789405">
    <property type="component" value="Unassembled WGS sequence"/>
</dbReference>
<reference evidence="3" key="1">
    <citation type="submission" date="2021-06" db="EMBL/GenBank/DDBJ databases">
        <authorList>
            <person name="Kallberg Y."/>
            <person name="Tangrot J."/>
            <person name="Rosling A."/>
        </authorList>
    </citation>
    <scope>NUCLEOTIDE SEQUENCE</scope>
    <source>
        <strain evidence="3">MA453B</strain>
    </source>
</reference>
<dbReference type="InterPro" id="IPR001245">
    <property type="entry name" value="Ser-Thr/Tyr_kinase_cat_dom"/>
</dbReference>
<evidence type="ECO:0000313" key="4">
    <source>
        <dbReference type="Proteomes" id="UP000789405"/>
    </source>
</evidence>
<evidence type="ECO:0000256" key="1">
    <source>
        <dbReference type="PROSITE-ProRule" id="PRU10141"/>
    </source>
</evidence>
<dbReference type="EMBL" id="CAJVPY010011134">
    <property type="protein sequence ID" value="CAG8724581.1"/>
    <property type="molecule type" value="Genomic_DNA"/>
</dbReference>
<feature type="binding site" evidence="1">
    <location>
        <position position="52"/>
    </location>
    <ligand>
        <name>ATP</name>
        <dbReference type="ChEBI" id="CHEBI:30616"/>
    </ligand>
</feature>
<sequence>MASLKEWFNAAVSGEEFRYDDLKELVHIGRGAFGEVYSANCVSFKTTVAVKKVFQSYLEKQDVFDAFIKELKLHIKLGDNNRIIDFLGISK</sequence>
<dbReference type="AlphaFoldDB" id="A0A9N9I820"/>
<protein>
    <submittedName>
        <fullName evidence="3">2399_t:CDS:1</fullName>
    </submittedName>
</protein>
<keyword evidence="1" id="KW-0067">ATP-binding</keyword>
<dbReference type="SUPFAM" id="SSF56112">
    <property type="entry name" value="Protein kinase-like (PK-like)"/>
    <property type="match status" value="1"/>
</dbReference>
<dbReference type="GO" id="GO:0005524">
    <property type="term" value="F:ATP binding"/>
    <property type="evidence" value="ECO:0007669"/>
    <property type="project" value="UniProtKB-UniRule"/>
</dbReference>
<dbReference type="InterPro" id="IPR011009">
    <property type="entry name" value="Kinase-like_dom_sf"/>
</dbReference>
<dbReference type="InterPro" id="IPR000719">
    <property type="entry name" value="Prot_kinase_dom"/>
</dbReference>
<accession>A0A9N9I820</accession>
<dbReference type="Pfam" id="PF07714">
    <property type="entry name" value="PK_Tyr_Ser-Thr"/>
    <property type="match status" value="1"/>
</dbReference>
<gene>
    <name evidence="3" type="ORF">DERYTH_LOCUS14601</name>
</gene>
<dbReference type="Gene3D" id="3.30.200.20">
    <property type="entry name" value="Phosphorylase Kinase, domain 1"/>
    <property type="match status" value="1"/>
</dbReference>
<name>A0A9N9I820_9GLOM</name>
<keyword evidence="1" id="KW-0547">Nucleotide-binding</keyword>
<organism evidence="3 4">
    <name type="scientific">Dentiscutata erythropus</name>
    <dbReference type="NCBI Taxonomy" id="1348616"/>
    <lineage>
        <taxon>Eukaryota</taxon>
        <taxon>Fungi</taxon>
        <taxon>Fungi incertae sedis</taxon>
        <taxon>Mucoromycota</taxon>
        <taxon>Glomeromycotina</taxon>
        <taxon>Glomeromycetes</taxon>
        <taxon>Diversisporales</taxon>
        <taxon>Gigasporaceae</taxon>
        <taxon>Dentiscutata</taxon>
    </lineage>
</organism>
<dbReference type="GO" id="GO:0004672">
    <property type="term" value="F:protein kinase activity"/>
    <property type="evidence" value="ECO:0007669"/>
    <property type="project" value="InterPro"/>
</dbReference>
<comment type="caution">
    <text evidence="3">The sequence shown here is derived from an EMBL/GenBank/DDBJ whole genome shotgun (WGS) entry which is preliminary data.</text>
</comment>